<keyword evidence="2" id="KW-1185">Reference proteome</keyword>
<dbReference type="Proteomes" id="UP000247746">
    <property type="component" value="Unassembled WGS sequence"/>
</dbReference>
<dbReference type="AlphaFoldDB" id="A0A2V4UPL2"/>
<evidence type="ECO:0000313" key="1">
    <source>
        <dbReference type="EMBL" id="PYE40959.1"/>
    </source>
</evidence>
<reference evidence="1 2" key="1">
    <citation type="submission" date="2018-06" db="EMBL/GenBank/DDBJ databases">
        <title>Genomic Encyclopedia of Type Strains, Phase III (KMG-III): the genomes of soil and plant-associated and newly described type strains.</title>
        <authorList>
            <person name="Whitman W."/>
        </authorList>
    </citation>
    <scope>NUCLEOTIDE SEQUENCE [LARGE SCALE GENOMIC DNA]</scope>
    <source>
        <strain evidence="1 2">CECT 5889</strain>
    </source>
</reference>
<dbReference type="RefSeq" id="WP_110921931.1">
    <property type="nucleotide sequence ID" value="NZ_CAJGZD010000001.1"/>
</dbReference>
<dbReference type="EMBL" id="QJSU01000001">
    <property type="protein sequence ID" value="PYE40959.1"/>
    <property type="molecule type" value="Genomic_DNA"/>
</dbReference>
<evidence type="ECO:0000313" key="2">
    <source>
        <dbReference type="Proteomes" id="UP000247746"/>
    </source>
</evidence>
<proteinExistence type="predicted"/>
<sequence length="170" mass="19593">MYLFTQENKKIHINKSHIFNILKIIFVLSTTSLLGCFQDYPTHSPPIEGSIDISKNSKGDLCFMPIFSSAVVMENPIIFNYIKMEELAILDPNAEISDHVKIQIKPKNKNYFSLRDGQKICLNSNNPNLEQITYSKLDRQLLIVSIGGLDDKEDHFISFQKEFNYPYTPE</sequence>
<comment type="caution">
    <text evidence="1">The sequence shown here is derived from an EMBL/GenBank/DDBJ whole genome shotgun (WGS) entry which is preliminary data.</text>
</comment>
<organism evidence="1 2">
    <name type="scientific">Psychrobacter fozii</name>
    <dbReference type="NCBI Taxonomy" id="198480"/>
    <lineage>
        <taxon>Bacteria</taxon>
        <taxon>Pseudomonadati</taxon>
        <taxon>Pseudomonadota</taxon>
        <taxon>Gammaproteobacteria</taxon>
        <taxon>Moraxellales</taxon>
        <taxon>Moraxellaceae</taxon>
        <taxon>Psychrobacter</taxon>
    </lineage>
</organism>
<name>A0A2V4UPL2_9GAMM</name>
<protein>
    <submittedName>
        <fullName evidence="1">Uncharacterized protein</fullName>
    </submittedName>
</protein>
<gene>
    <name evidence="1" type="ORF">DFP82_101275</name>
</gene>
<accession>A0A2V4UPL2</accession>
<dbReference type="OrthoDB" id="9894766at2"/>